<reference evidence="6 7" key="1">
    <citation type="submission" date="2024-07" db="EMBL/GenBank/DDBJ databases">
        <title>A survey of Mimosa microsymbionts across Brazilian biomes reveals a high diversity of Paraburkholderia nodulating endemic species, but also that Cupriavidus is common as a symbiont of widespread species.</title>
        <authorList>
            <person name="Rouws L."/>
            <person name="Barauna A."/>
            <person name="Beukes C."/>
            <person name="Rouws J.R.C."/>
            <person name="De Faria S.M."/>
            <person name="Gross E."/>
            <person name="Bueno Dos Reis Junior F."/>
            <person name="Simon M.F."/>
            <person name="Maluk M."/>
            <person name="Odee D.W."/>
            <person name="Kenicer G."/>
            <person name="Young J.P.W."/>
            <person name="Reis V.M."/>
            <person name="Zilli J."/>
            <person name="James E.K."/>
        </authorList>
    </citation>
    <scope>NUCLEOTIDE SEQUENCE [LARGE SCALE GENOMIC DNA]</scope>
    <source>
        <strain evidence="6 7">BR14375</strain>
    </source>
</reference>
<evidence type="ECO:0000256" key="2">
    <source>
        <dbReference type="ARBA" id="ARBA00023015"/>
    </source>
</evidence>
<evidence type="ECO:0000313" key="7">
    <source>
        <dbReference type="Proteomes" id="UP001558535"/>
    </source>
</evidence>
<keyword evidence="7" id="KW-1185">Reference proteome</keyword>
<dbReference type="EMBL" id="JBFPKE010000026">
    <property type="protein sequence ID" value="MEX3754157.1"/>
    <property type="molecule type" value="Genomic_DNA"/>
</dbReference>
<dbReference type="SUPFAM" id="SSF46785">
    <property type="entry name" value="Winged helix' DNA-binding domain"/>
    <property type="match status" value="1"/>
</dbReference>
<organism evidence="6 7">
    <name type="scientific">Paraburkholderia phenoliruptrix</name>
    <dbReference type="NCBI Taxonomy" id="252970"/>
    <lineage>
        <taxon>Bacteria</taxon>
        <taxon>Pseudomonadati</taxon>
        <taxon>Pseudomonadota</taxon>
        <taxon>Betaproteobacteria</taxon>
        <taxon>Burkholderiales</taxon>
        <taxon>Burkholderiaceae</taxon>
        <taxon>Paraburkholderia</taxon>
    </lineage>
</organism>
<evidence type="ECO:0000256" key="1">
    <source>
        <dbReference type="ARBA" id="ARBA00009437"/>
    </source>
</evidence>
<dbReference type="InterPro" id="IPR036390">
    <property type="entry name" value="WH_DNA-bd_sf"/>
</dbReference>
<evidence type="ECO:0000256" key="3">
    <source>
        <dbReference type="ARBA" id="ARBA00023125"/>
    </source>
</evidence>
<feature type="domain" description="HTH lysR-type" evidence="5">
    <location>
        <begin position="38"/>
        <end position="90"/>
    </location>
</feature>
<sequence>MKITGVNDFLYSQSNNVYLRKSQPSMPDLMRNLLDSSLYYFSVVAQNGSLTAASEKLGTTVSALSRHIAKLEGDVGAALFERHARGMVLSEAGRMLLRYAQSSLADGQAVVNAIQGEQTRRQRKIKIACTEGFALDFLPNSLSAFYARHPEAVIAIEVTSSDNASRMLVHGEVSIVLSFSLKPEPDVVARLTLPAPVMALMSKDHPLAARSSVALKDLQLYPVLLQDTGTTVRQLFDMACSVEGIDVATPITSRYVASLYRFTQVIPDAIMLTGFVSVVNRMAGDGLVAIPFANALLQQRRLQVKISSTRPLSEFATLCLDHLIADLERANATHPAFA</sequence>
<keyword evidence="3" id="KW-0238">DNA-binding</keyword>
<comment type="caution">
    <text evidence="6">The sequence shown here is derived from an EMBL/GenBank/DDBJ whole genome shotgun (WGS) entry which is preliminary data.</text>
</comment>
<dbReference type="InterPro" id="IPR000847">
    <property type="entry name" value="LysR_HTH_N"/>
</dbReference>
<keyword evidence="4" id="KW-0804">Transcription</keyword>
<protein>
    <submittedName>
        <fullName evidence="6">LysR family transcriptional regulator</fullName>
    </submittedName>
</protein>
<comment type="similarity">
    <text evidence="1">Belongs to the LysR transcriptional regulatory family.</text>
</comment>
<proteinExistence type="inferred from homology"/>
<dbReference type="PANTHER" id="PTHR30419">
    <property type="entry name" value="HTH-TYPE TRANSCRIPTIONAL REGULATOR YBHD"/>
    <property type="match status" value="1"/>
</dbReference>
<dbReference type="SUPFAM" id="SSF53850">
    <property type="entry name" value="Periplasmic binding protein-like II"/>
    <property type="match status" value="1"/>
</dbReference>
<dbReference type="InterPro" id="IPR050950">
    <property type="entry name" value="HTH-type_LysR_regulators"/>
</dbReference>
<evidence type="ECO:0000313" key="6">
    <source>
        <dbReference type="EMBL" id="MEX3754157.1"/>
    </source>
</evidence>
<dbReference type="InterPro" id="IPR036388">
    <property type="entry name" value="WH-like_DNA-bd_sf"/>
</dbReference>
<dbReference type="InterPro" id="IPR005119">
    <property type="entry name" value="LysR_subst-bd"/>
</dbReference>
<dbReference type="RefSeq" id="WP_368580936.1">
    <property type="nucleotide sequence ID" value="NZ_JBFPKB010000029.1"/>
</dbReference>
<dbReference type="Pfam" id="PF00126">
    <property type="entry name" value="HTH_1"/>
    <property type="match status" value="1"/>
</dbReference>
<dbReference type="PROSITE" id="PS50931">
    <property type="entry name" value="HTH_LYSR"/>
    <property type="match status" value="1"/>
</dbReference>
<keyword evidence="2" id="KW-0805">Transcription regulation</keyword>
<dbReference type="Gene3D" id="3.40.190.290">
    <property type="match status" value="1"/>
</dbReference>
<accession>A0ABV3WLP4</accession>
<dbReference type="Proteomes" id="UP001558535">
    <property type="component" value="Unassembled WGS sequence"/>
</dbReference>
<name>A0ABV3WLP4_9BURK</name>
<dbReference type="Pfam" id="PF03466">
    <property type="entry name" value="LysR_substrate"/>
    <property type="match status" value="1"/>
</dbReference>
<evidence type="ECO:0000259" key="5">
    <source>
        <dbReference type="PROSITE" id="PS50931"/>
    </source>
</evidence>
<evidence type="ECO:0000256" key="4">
    <source>
        <dbReference type="ARBA" id="ARBA00023163"/>
    </source>
</evidence>
<gene>
    <name evidence="6" type="ORF">AB3X84_29750</name>
</gene>
<dbReference type="Gene3D" id="1.10.10.10">
    <property type="entry name" value="Winged helix-like DNA-binding domain superfamily/Winged helix DNA-binding domain"/>
    <property type="match status" value="1"/>
</dbReference>